<dbReference type="EMBL" id="UZAJ01039925">
    <property type="protein sequence ID" value="VDP12094.1"/>
    <property type="molecule type" value="Genomic_DNA"/>
</dbReference>
<gene>
    <name evidence="1" type="ORF">OFLC_LOCUS12761</name>
</gene>
<proteinExistence type="predicted"/>
<dbReference type="Proteomes" id="UP000267606">
    <property type="component" value="Unassembled WGS sequence"/>
</dbReference>
<dbReference type="AlphaFoldDB" id="A0A183HZ49"/>
<keyword evidence="2" id="KW-1185">Reference proteome</keyword>
<dbReference type="WBParaSite" id="OFLC_0001276201-mRNA-1">
    <property type="protein sequence ID" value="OFLC_0001276201-mRNA-1"/>
    <property type="gene ID" value="OFLC_0001276201"/>
</dbReference>
<evidence type="ECO:0000313" key="2">
    <source>
        <dbReference type="Proteomes" id="UP000267606"/>
    </source>
</evidence>
<organism evidence="3">
    <name type="scientific">Onchocerca flexuosa</name>
    <dbReference type="NCBI Taxonomy" id="387005"/>
    <lineage>
        <taxon>Eukaryota</taxon>
        <taxon>Metazoa</taxon>
        <taxon>Ecdysozoa</taxon>
        <taxon>Nematoda</taxon>
        <taxon>Chromadorea</taxon>
        <taxon>Rhabditida</taxon>
        <taxon>Spirurina</taxon>
        <taxon>Spiruromorpha</taxon>
        <taxon>Filarioidea</taxon>
        <taxon>Onchocercidae</taxon>
        <taxon>Onchocerca</taxon>
    </lineage>
</organism>
<reference evidence="3" key="1">
    <citation type="submission" date="2016-06" db="UniProtKB">
        <authorList>
            <consortium name="WormBaseParasite"/>
        </authorList>
    </citation>
    <scope>IDENTIFICATION</scope>
</reference>
<evidence type="ECO:0000313" key="1">
    <source>
        <dbReference type="EMBL" id="VDP12094.1"/>
    </source>
</evidence>
<protein>
    <submittedName>
        <fullName evidence="3">Transmembrane protein</fullName>
    </submittedName>
</protein>
<reference evidence="1 2" key="2">
    <citation type="submission" date="2018-11" db="EMBL/GenBank/DDBJ databases">
        <authorList>
            <consortium name="Pathogen Informatics"/>
        </authorList>
    </citation>
    <scope>NUCLEOTIDE SEQUENCE [LARGE SCALE GENOMIC DNA]</scope>
</reference>
<evidence type="ECO:0000313" key="3">
    <source>
        <dbReference type="WBParaSite" id="OFLC_0001276201-mRNA-1"/>
    </source>
</evidence>
<accession>A0A183HZ49</accession>
<sequence length="76" mass="8873">MLSRIDVVLAVRMIDLSIHTIVVATEFDYAIWEFRVSVSGRILFLLAYFVWFVASNEGLNCVPDDLVGMEWMDRWM</sequence>
<name>A0A183HZ49_9BILA</name>